<dbReference type="RefSeq" id="WP_160874254.1">
    <property type="nucleotide sequence ID" value="NZ_WUEK01000001.1"/>
</dbReference>
<keyword evidence="1" id="KW-1133">Transmembrane helix</keyword>
<reference evidence="2 3" key="1">
    <citation type="submission" date="2019-12" db="EMBL/GenBank/DDBJ databases">
        <authorList>
            <person name="Kun Z."/>
        </authorList>
    </citation>
    <scope>NUCLEOTIDE SEQUENCE [LARGE SCALE GENOMIC DNA]</scope>
    <source>
        <strain evidence="2 3">YIM 123512</strain>
    </source>
</reference>
<feature type="transmembrane region" description="Helical" evidence="1">
    <location>
        <begin position="100"/>
        <end position="121"/>
    </location>
</feature>
<dbReference type="InterPro" id="IPR038750">
    <property type="entry name" value="YczE/YyaS-like"/>
</dbReference>
<protein>
    <recommendedName>
        <fullName evidence="4">Membrane protein YczE</fullName>
    </recommendedName>
</protein>
<dbReference type="Proteomes" id="UP000473325">
    <property type="component" value="Unassembled WGS sequence"/>
</dbReference>
<proteinExistence type="predicted"/>
<evidence type="ECO:0000256" key="1">
    <source>
        <dbReference type="SAM" id="Phobius"/>
    </source>
</evidence>
<evidence type="ECO:0000313" key="2">
    <source>
        <dbReference type="EMBL" id="MXG88122.1"/>
    </source>
</evidence>
<dbReference type="Pfam" id="PF19700">
    <property type="entry name" value="DUF6198"/>
    <property type="match status" value="1"/>
</dbReference>
<dbReference type="PANTHER" id="PTHR40078:SF1">
    <property type="entry name" value="INTEGRAL MEMBRANE PROTEIN"/>
    <property type="match status" value="1"/>
</dbReference>
<feature type="transmembrane region" description="Helical" evidence="1">
    <location>
        <begin position="73"/>
        <end position="93"/>
    </location>
</feature>
<feature type="transmembrane region" description="Helical" evidence="1">
    <location>
        <begin position="175"/>
        <end position="195"/>
    </location>
</feature>
<dbReference type="PANTHER" id="PTHR40078">
    <property type="entry name" value="INTEGRAL MEMBRANE PROTEIN-RELATED"/>
    <property type="match status" value="1"/>
</dbReference>
<accession>A0A6L7EXK2</accession>
<name>A0A6L7EXK2_9ACTN</name>
<dbReference type="AlphaFoldDB" id="A0A6L7EXK2"/>
<comment type="caution">
    <text evidence="2">The sequence shown here is derived from an EMBL/GenBank/DDBJ whole genome shotgun (WGS) entry which is preliminary data.</text>
</comment>
<dbReference type="EMBL" id="WUEK01000001">
    <property type="protein sequence ID" value="MXG88122.1"/>
    <property type="molecule type" value="Genomic_DNA"/>
</dbReference>
<evidence type="ECO:0008006" key="4">
    <source>
        <dbReference type="Google" id="ProtNLM"/>
    </source>
</evidence>
<gene>
    <name evidence="2" type="ORF">GRQ65_00995</name>
</gene>
<keyword evidence="1" id="KW-0472">Membrane</keyword>
<evidence type="ECO:0000313" key="3">
    <source>
        <dbReference type="Proteomes" id="UP000473325"/>
    </source>
</evidence>
<keyword evidence="1" id="KW-0812">Transmembrane</keyword>
<keyword evidence="3" id="KW-1185">Reference proteome</keyword>
<feature type="transmembrane region" description="Helical" evidence="1">
    <location>
        <begin position="35"/>
        <end position="53"/>
    </location>
</feature>
<sequence>MSTTAPTPSTTRPRRTLADLGPIAQLRAGRLGRRLPQLVLGLALYGLSIAMMVRGRLGTAPWDVLHTGLTRHLPMSIGAALVLTSALVMLLWVPLREVPGLGTVANGVLIGVFADLFLRVLDSPDALVLRGSLTVGGVVVCGLATAMYIGAQLGRGPRDGLMTGLARRTGLSLRLVRTLLEVAVVVVGLLLGGALGLGTVLYALAIGPIAQWMLPTFIVDLPVRAEA</sequence>
<organism evidence="2 3">
    <name type="scientific">Nocardioides flavescens</name>
    <dbReference type="NCBI Taxonomy" id="2691959"/>
    <lineage>
        <taxon>Bacteria</taxon>
        <taxon>Bacillati</taxon>
        <taxon>Actinomycetota</taxon>
        <taxon>Actinomycetes</taxon>
        <taxon>Propionibacteriales</taxon>
        <taxon>Nocardioidaceae</taxon>
        <taxon>Nocardioides</taxon>
    </lineage>
</organism>
<feature type="transmembrane region" description="Helical" evidence="1">
    <location>
        <begin position="133"/>
        <end position="154"/>
    </location>
</feature>